<feature type="transmembrane region" description="Helical" evidence="2">
    <location>
        <begin position="190"/>
        <end position="212"/>
    </location>
</feature>
<dbReference type="Pfam" id="PF00990">
    <property type="entry name" value="GGDEF"/>
    <property type="match status" value="1"/>
</dbReference>
<evidence type="ECO:0000313" key="4">
    <source>
        <dbReference type="EMBL" id="CAA9477110.1"/>
    </source>
</evidence>
<dbReference type="GO" id="GO:1902201">
    <property type="term" value="P:negative regulation of bacterial-type flagellum-dependent cell motility"/>
    <property type="evidence" value="ECO:0007669"/>
    <property type="project" value="TreeGrafter"/>
</dbReference>
<feature type="domain" description="GGDEF" evidence="3">
    <location>
        <begin position="343"/>
        <end position="470"/>
    </location>
</feature>
<feature type="transmembrane region" description="Helical" evidence="2">
    <location>
        <begin position="29"/>
        <end position="52"/>
    </location>
</feature>
<dbReference type="InterPro" id="IPR043128">
    <property type="entry name" value="Rev_trsase/Diguanyl_cyclase"/>
</dbReference>
<feature type="transmembrane region" description="Helical" evidence="2">
    <location>
        <begin position="253"/>
        <end position="274"/>
    </location>
</feature>
<dbReference type="GO" id="GO:0052621">
    <property type="term" value="F:diguanylate cyclase activity"/>
    <property type="evidence" value="ECO:0007669"/>
    <property type="project" value="TreeGrafter"/>
</dbReference>
<dbReference type="Gene3D" id="3.30.70.270">
    <property type="match status" value="1"/>
</dbReference>
<feature type="transmembrane region" description="Helical" evidence="2">
    <location>
        <begin position="125"/>
        <end position="144"/>
    </location>
</feature>
<gene>
    <name evidence="4" type="ORF">AVDCRST_MAG69-509</name>
</gene>
<dbReference type="CDD" id="cd01949">
    <property type="entry name" value="GGDEF"/>
    <property type="match status" value="1"/>
</dbReference>
<dbReference type="PANTHER" id="PTHR45138">
    <property type="entry name" value="REGULATORY COMPONENTS OF SENSORY TRANSDUCTION SYSTEM"/>
    <property type="match status" value="1"/>
</dbReference>
<dbReference type="InterPro" id="IPR029787">
    <property type="entry name" value="Nucleotide_cyclase"/>
</dbReference>
<sequence length="498" mass="53124">MRAGFLVVLLWLGMHEVRAVGFPDSADGVLFHRFAHLAVLGFSALSCLAAAGRSDGERLPWALIGSGLLAWTAGEAWYTIVLWDDPSPPIPSPADAGYQLFTLLLLSGLVMLLRRRTRSISTTSWVDGLIAGLAVSALSAAVVFETLNRHVEGDLLGVVVALAYPLTDTMLLVVIAVALAAMAWRIDRRWALLAIGVVSFWLADSLYAVTAVRGDHESGGWFDIGWWAGMLAISAAAWQPGRPRSRVPPDARRLIAVPLAFGSIGLALLLYATVVPVSRLSVALAAASLVAVMARTLLTFRDYVGMLAHSRQEALTDALTGLGNRRALERVVEGELSRADDDDQLILVLFDLDGFKHYNDNFGHPAGDALLVRLSAALATFLDGRGQAFRMGGDEFCALFRPGPSGVQMTLDGAAAALTEKGDGFLIGCSYGSVDLPGEARTPADALGVADQRMYADKRSRRSPVAEQLRTSSGMLSHTAIPSGAADRGRGAPRRANR</sequence>
<proteinExistence type="predicted"/>
<dbReference type="GO" id="GO:0005886">
    <property type="term" value="C:plasma membrane"/>
    <property type="evidence" value="ECO:0007669"/>
    <property type="project" value="TreeGrafter"/>
</dbReference>
<dbReference type="NCBIfam" id="TIGR00254">
    <property type="entry name" value="GGDEF"/>
    <property type="match status" value="1"/>
</dbReference>
<reference evidence="4" key="1">
    <citation type="submission" date="2020-02" db="EMBL/GenBank/DDBJ databases">
        <authorList>
            <person name="Meier V. D."/>
        </authorList>
    </citation>
    <scope>NUCLEOTIDE SEQUENCE</scope>
    <source>
        <strain evidence="4">AVDCRST_MAG69</strain>
    </source>
</reference>
<dbReference type="AlphaFoldDB" id="A0A6J4RR73"/>
<feature type="region of interest" description="Disordered" evidence="1">
    <location>
        <begin position="458"/>
        <end position="498"/>
    </location>
</feature>
<dbReference type="EMBL" id="CADCVP010000073">
    <property type="protein sequence ID" value="CAA9477110.1"/>
    <property type="molecule type" value="Genomic_DNA"/>
</dbReference>
<dbReference type="SUPFAM" id="SSF55073">
    <property type="entry name" value="Nucleotide cyclase"/>
    <property type="match status" value="1"/>
</dbReference>
<evidence type="ECO:0000256" key="2">
    <source>
        <dbReference type="SAM" id="Phobius"/>
    </source>
</evidence>
<dbReference type="InterPro" id="IPR000160">
    <property type="entry name" value="GGDEF_dom"/>
</dbReference>
<dbReference type="PROSITE" id="PS50887">
    <property type="entry name" value="GGDEF"/>
    <property type="match status" value="1"/>
</dbReference>
<feature type="transmembrane region" description="Helical" evidence="2">
    <location>
        <begin position="96"/>
        <end position="113"/>
    </location>
</feature>
<dbReference type="PANTHER" id="PTHR45138:SF9">
    <property type="entry name" value="DIGUANYLATE CYCLASE DGCM-RELATED"/>
    <property type="match status" value="1"/>
</dbReference>
<keyword evidence="2" id="KW-1133">Transmembrane helix</keyword>
<dbReference type="SMART" id="SM00267">
    <property type="entry name" value="GGDEF"/>
    <property type="match status" value="1"/>
</dbReference>
<evidence type="ECO:0000259" key="3">
    <source>
        <dbReference type="PROSITE" id="PS50887"/>
    </source>
</evidence>
<feature type="transmembrane region" description="Helical" evidence="2">
    <location>
        <begin position="59"/>
        <end position="80"/>
    </location>
</feature>
<feature type="transmembrane region" description="Helical" evidence="2">
    <location>
        <begin position="156"/>
        <end position="183"/>
    </location>
</feature>
<name>A0A6J4RR73_9ACTN</name>
<protein>
    <recommendedName>
        <fullName evidence="3">GGDEF domain-containing protein</fullName>
    </recommendedName>
</protein>
<keyword evidence="2" id="KW-0472">Membrane</keyword>
<evidence type="ECO:0000256" key="1">
    <source>
        <dbReference type="SAM" id="MobiDB-lite"/>
    </source>
</evidence>
<accession>A0A6J4RR73</accession>
<feature type="transmembrane region" description="Helical" evidence="2">
    <location>
        <begin position="224"/>
        <end position="241"/>
    </location>
</feature>
<organism evidence="4">
    <name type="scientific">uncultured Solirubrobacteraceae bacterium</name>
    <dbReference type="NCBI Taxonomy" id="1162706"/>
    <lineage>
        <taxon>Bacteria</taxon>
        <taxon>Bacillati</taxon>
        <taxon>Actinomycetota</taxon>
        <taxon>Thermoleophilia</taxon>
        <taxon>Solirubrobacterales</taxon>
        <taxon>Solirubrobacteraceae</taxon>
        <taxon>environmental samples</taxon>
    </lineage>
</organism>
<dbReference type="GO" id="GO:0043709">
    <property type="term" value="P:cell adhesion involved in single-species biofilm formation"/>
    <property type="evidence" value="ECO:0007669"/>
    <property type="project" value="TreeGrafter"/>
</dbReference>
<dbReference type="InterPro" id="IPR050469">
    <property type="entry name" value="Diguanylate_Cyclase"/>
</dbReference>
<feature type="transmembrane region" description="Helical" evidence="2">
    <location>
        <begin position="280"/>
        <end position="298"/>
    </location>
</feature>
<keyword evidence="2" id="KW-0812">Transmembrane</keyword>